<evidence type="ECO:0000259" key="2">
    <source>
        <dbReference type="PROSITE" id="PS51898"/>
    </source>
</evidence>
<protein>
    <submittedName>
        <fullName evidence="3">Integrase family protein</fullName>
    </submittedName>
</protein>
<dbReference type="InterPro" id="IPR002104">
    <property type="entry name" value="Integrase_catalytic"/>
</dbReference>
<feature type="domain" description="Tyr recombinase" evidence="2">
    <location>
        <begin position="359"/>
        <end position="571"/>
    </location>
</feature>
<evidence type="ECO:0000313" key="3">
    <source>
        <dbReference type="EMBL" id="ACK84896.1"/>
    </source>
</evidence>
<dbReference type="PROSITE" id="PS51898">
    <property type="entry name" value="TYR_RECOMBINASE"/>
    <property type="match status" value="1"/>
</dbReference>
<dbReference type="EMBL" id="CP001298">
    <property type="protein sequence ID" value="ACK84896.1"/>
    <property type="molecule type" value="Genomic_DNA"/>
</dbReference>
<dbReference type="Gene3D" id="1.10.443.10">
    <property type="entry name" value="Intergrase catalytic core"/>
    <property type="match status" value="1"/>
</dbReference>
<dbReference type="InterPro" id="IPR046668">
    <property type="entry name" value="DUF6538"/>
</dbReference>
<accession>B7KZW5</accession>
<evidence type="ECO:0000256" key="1">
    <source>
        <dbReference type="ARBA" id="ARBA00023172"/>
    </source>
</evidence>
<keyword evidence="1" id="KW-0233">DNA recombination</keyword>
<dbReference type="GO" id="GO:0015074">
    <property type="term" value="P:DNA integration"/>
    <property type="evidence" value="ECO:0007669"/>
    <property type="project" value="InterPro"/>
</dbReference>
<dbReference type="CDD" id="cd01184">
    <property type="entry name" value="INT_C_like_1"/>
    <property type="match status" value="1"/>
</dbReference>
<proteinExistence type="predicted"/>
<reference evidence="3 4" key="2">
    <citation type="journal article" date="2012" name="J. Bacteriol.">
        <title>Complete genome sequences of six strains of the genus Methylobacterium.</title>
        <authorList>
            <person name="Marx C.J."/>
            <person name="Bringel F."/>
            <person name="Chistoserdova L."/>
            <person name="Moulin L."/>
            <person name="Farhan Ul Haque M."/>
            <person name="Fleischman D.E."/>
            <person name="Gruffaz C."/>
            <person name="Jourand P."/>
            <person name="Knief C."/>
            <person name="Lee M.C."/>
            <person name="Muller E.E."/>
            <person name="Nadalig T."/>
            <person name="Peyraud R."/>
            <person name="Roselli S."/>
            <person name="Russ L."/>
            <person name="Goodwin L.A."/>
            <person name="Ivanova N."/>
            <person name="Kyrpides N."/>
            <person name="Lajus A."/>
            <person name="Land M.L."/>
            <person name="Medigue C."/>
            <person name="Mikhailova N."/>
            <person name="Nolan M."/>
            <person name="Woyke T."/>
            <person name="Stolyar S."/>
            <person name="Vorholt J.A."/>
            <person name="Vuilleumier S."/>
        </authorList>
    </citation>
    <scope>NUCLEOTIDE SEQUENCE [LARGE SCALE GENOMIC DNA]</scope>
    <source>
        <strain evidence="4">CM4 / NCIMB 13688</strain>
    </source>
</reference>
<dbReference type="GO" id="GO:0006310">
    <property type="term" value="P:DNA recombination"/>
    <property type="evidence" value="ECO:0007669"/>
    <property type="project" value="UniProtKB-KW"/>
</dbReference>
<evidence type="ECO:0000313" key="4">
    <source>
        <dbReference type="Proteomes" id="UP000002385"/>
    </source>
</evidence>
<dbReference type="AlphaFoldDB" id="B7KZW5"/>
<gene>
    <name evidence="3" type="ordered locus">Mchl_4098</name>
</gene>
<dbReference type="InterPro" id="IPR013762">
    <property type="entry name" value="Integrase-like_cat_sf"/>
</dbReference>
<name>B7KZW5_METC4</name>
<sequence>MKKVADTHHLSQRDGVWYYRRRVPRHLVEAFGREVVQFSLDTRNKAAAKRLREVHDVRFSAEFDRIERERADLEATAGVSASSPSSAAKKGALTADLASKLVRDYVARLDQRAEERILEQGRADSKEQFVEVEANIEDTIEMLANPDDPRGEDQIGLAYLTLHRQAGITEPQYKSKEHDLLWSYLRRGLIELDKRQLARWRDGYTKPFYDPLFGADVPAQVTVAELAEQFLQLKADEGKANGISQKSLDRQAAQVALLREILCDTTSVQAIDYDRCLQVRKVLAQVPSNWTVRYRGLSLLDAIAKAAEEKKPTIGDLTQQQYLAVFREFLSFGAKKQLIAPSLASEVKPLRRSRLAPDERRHSLSLDQIATFFHSEFYKSCTGTAPYLCDAKHGWRFWLPLLCLFTGVRPREACQARTSDVHRTANGTWYLEVTDTGDTEGSKLSRSVKTASSRRRIPLHDQLIRIGFIHFVEGRISDKHSLLFPTLKPNRYGDPAQYPLKRFNETFLPQAVTLVERQTFYSFRHSFRDALRRSEASPDVLVALGWSQGSRVVSDHYGSKLDPDQLAKHINGISYPGLDLSHLWISQGV</sequence>
<dbReference type="Proteomes" id="UP000002385">
    <property type="component" value="Chromosome"/>
</dbReference>
<dbReference type="InterPro" id="IPR011010">
    <property type="entry name" value="DNA_brk_join_enz"/>
</dbReference>
<dbReference type="HOGENOM" id="CLU_022238_3_0_5"/>
<dbReference type="SUPFAM" id="SSF56349">
    <property type="entry name" value="DNA breaking-rejoining enzymes"/>
    <property type="match status" value="1"/>
</dbReference>
<organism evidence="3 4">
    <name type="scientific">Methylorubrum extorquens (strain CM4 / NCIMB 13688)</name>
    <name type="common">Methylobacterium extorquens</name>
    <dbReference type="NCBI Taxonomy" id="440085"/>
    <lineage>
        <taxon>Bacteria</taxon>
        <taxon>Pseudomonadati</taxon>
        <taxon>Pseudomonadota</taxon>
        <taxon>Alphaproteobacteria</taxon>
        <taxon>Hyphomicrobiales</taxon>
        <taxon>Methylobacteriaceae</taxon>
        <taxon>Methylorubrum</taxon>
    </lineage>
</organism>
<dbReference type="KEGG" id="mch:Mchl_4098"/>
<reference evidence="4" key="1">
    <citation type="submission" date="2008-12" db="EMBL/GenBank/DDBJ databases">
        <title>Complete sequence of chromosome of Methylobacterium chloromethanicum CM4.</title>
        <authorList>
            <consortium name="US DOE Joint Genome Institute"/>
            <person name="Lucas S."/>
            <person name="Copeland A."/>
            <person name="Lapidus A."/>
            <person name="Glavina del Rio T."/>
            <person name="Dalin E."/>
            <person name="Tice H."/>
            <person name="Bruce D."/>
            <person name="Goodwin L."/>
            <person name="Pitluck S."/>
            <person name="Chertkov O."/>
            <person name="Brettin T."/>
            <person name="Detter J.C."/>
            <person name="Han C."/>
            <person name="Larimer F."/>
            <person name="Land M."/>
            <person name="Hauser L."/>
            <person name="Kyrpides N."/>
            <person name="Mikhailova N."/>
            <person name="Marx C."/>
            <person name="Richardson P."/>
        </authorList>
    </citation>
    <scope>NUCLEOTIDE SEQUENCE [LARGE SCALE GENOMIC DNA]</scope>
    <source>
        <strain evidence="4">CM4 / NCIMB 13688</strain>
    </source>
</reference>
<dbReference type="GO" id="GO:0003677">
    <property type="term" value="F:DNA binding"/>
    <property type="evidence" value="ECO:0007669"/>
    <property type="project" value="InterPro"/>
</dbReference>
<dbReference type="Pfam" id="PF20172">
    <property type="entry name" value="DUF6538"/>
    <property type="match status" value="1"/>
</dbReference>